<proteinExistence type="predicted"/>
<dbReference type="AlphaFoldDB" id="X0YLB3"/>
<name>X0YLB3_9ZZZZ</name>
<organism evidence="2">
    <name type="scientific">marine sediment metagenome</name>
    <dbReference type="NCBI Taxonomy" id="412755"/>
    <lineage>
        <taxon>unclassified sequences</taxon>
        <taxon>metagenomes</taxon>
        <taxon>ecological metagenomes</taxon>
    </lineage>
</organism>
<dbReference type="PROSITE" id="PS51257">
    <property type="entry name" value="PROKAR_LIPOPROTEIN"/>
    <property type="match status" value="1"/>
</dbReference>
<evidence type="ECO:0000313" key="2">
    <source>
        <dbReference type="EMBL" id="GAG37491.1"/>
    </source>
</evidence>
<evidence type="ECO:0000256" key="1">
    <source>
        <dbReference type="SAM" id="MobiDB-lite"/>
    </source>
</evidence>
<reference evidence="2" key="1">
    <citation type="journal article" date="2014" name="Front. Microbiol.">
        <title>High frequency of phylogenetically diverse reductive dehalogenase-homologous genes in deep subseafloor sedimentary metagenomes.</title>
        <authorList>
            <person name="Kawai M."/>
            <person name="Futagami T."/>
            <person name="Toyoda A."/>
            <person name="Takaki Y."/>
            <person name="Nishi S."/>
            <person name="Hori S."/>
            <person name="Arai W."/>
            <person name="Tsubouchi T."/>
            <person name="Morono Y."/>
            <person name="Uchiyama I."/>
            <person name="Ito T."/>
            <person name="Fujiyama A."/>
            <person name="Inagaki F."/>
            <person name="Takami H."/>
        </authorList>
    </citation>
    <scope>NUCLEOTIDE SEQUENCE</scope>
    <source>
        <strain evidence="2">Expedition CK06-06</strain>
    </source>
</reference>
<gene>
    <name evidence="2" type="ORF">S01H1_61863</name>
</gene>
<evidence type="ECO:0008006" key="3">
    <source>
        <dbReference type="Google" id="ProtNLM"/>
    </source>
</evidence>
<protein>
    <recommendedName>
        <fullName evidence="3">TRASH domain-containing protein</fullName>
    </recommendedName>
</protein>
<feature type="region of interest" description="Disordered" evidence="1">
    <location>
        <begin position="25"/>
        <end position="48"/>
    </location>
</feature>
<sequence length="123" mass="13294">MLMRLFNRRMCCLISTVLLLAVTGCSKEKESKSTPPADSAKSAKSEAEPTAAVEAKLAQADLLDGKADKIVTRCASCALRMNGTSDHTLKVLDYTLYFCTERCAKTFAEDTTKAVLALEIPEG</sequence>
<dbReference type="EMBL" id="BARS01040602">
    <property type="protein sequence ID" value="GAG37491.1"/>
    <property type="molecule type" value="Genomic_DNA"/>
</dbReference>
<accession>X0YLB3</accession>
<comment type="caution">
    <text evidence="2">The sequence shown here is derived from an EMBL/GenBank/DDBJ whole genome shotgun (WGS) entry which is preliminary data.</text>
</comment>